<keyword evidence="5" id="KW-0539">Nucleus</keyword>
<accession>A0A8H6LPB7</accession>
<dbReference type="InterPro" id="IPR052035">
    <property type="entry name" value="ZnF_BED_domain_contain"/>
</dbReference>
<dbReference type="EMBL" id="JACDXP010000004">
    <property type="protein sequence ID" value="KAF6525946.1"/>
    <property type="molecule type" value="Genomic_DNA"/>
</dbReference>
<dbReference type="GO" id="GO:0005634">
    <property type="term" value="C:nucleus"/>
    <property type="evidence" value="ECO:0007669"/>
    <property type="project" value="UniProtKB-SubCell"/>
</dbReference>
<dbReference type="Proteomes" id="UP000593570">
    <property type="component" value="Unassembled WGS sequence"/>
</dbReference>
<keyword evidence="3" id="KW-0863">Zinc-finger</keyword>
<evidence type="ECO:0000256" key="5">
    <source>
        <dbReference type="ARBA" id="ARBA00023242"/>
    </source>
</evidence>
<dbReference type="AlphaFoldDB" id="A0A8H6LPB7"/>
<gene>
    <name evidence="7" type="ORF">HZS61_011741</name>
</gene>
<organism evidence="7 8">
    <name type="scientific">Fusarium oxysporum f. sp. conglutinans</name>
    <dbReference type="NCBI Taxonomy" id="100902"/>
    <lineage>
        <taxon>Eukaryota</taxon>
        <taxon>Fungi</taxon>
        <taxon>Dikarya</taxon>
        <taxon>Ascomycota</taxon>
        <taxon>Pezizomycotina</taxon>
        <taxon>Sordariomycetes</taxon>
        <taxon>Hypocreomycetidae</taxon>
        <taxon>Hypocreales</taxon>
        <taxon>Nectriaceae</taxon>
        <taxon>Fusarium</taxon>
        <taxon>Fusarium oxysporum species complex</taxon>
    </lineage>
</organism>
<evidence type="ECO:0000256" key="2">
    <source>
        <dbReference type="ARBA" id="ARBA00022723"/>
    </source>
</evidence>
<evidence type="ECO:0000313" key="8">
    <source>
        <dbReference type="Proteomes" id="UP000593570"/>
    </source>
</evidence>
<reference evidence="7 8" key="1">
    <citation type="journal article" date="2020" name="bioRxiv">
        <title>A chromosome-scale genome assembly for the Fusarium oxysporum strain Fo5176 to establish a model Arabidopsis-fungal pathosystem.</title>
        <authorList>
            <person name="Fokkens L."/>
            <person name="Guo L."/>
            <person name="Dora S."/>
            <person name="Wang B."/>
            <person name="Ye K."/>
            <person name="Sanchez-Rodriguez C."/>
            <person name="Croll D."/>
        </authorList>
    </citation>
    <scope>NUCLEOTIDE SEQUENCE [LARGE SCALE GENOMIC DNA]</scope>
    <source>
        <strain evidence="7 8">Fo5176</strain>
    </source>
</reference>
<dbReference type="InterPro" id="IPR008906">
    <property type="entry name" value="HATC_C_dom"/>
</dbReference>
<dbReference type="PANTHER" id="PTHR46481">
    <property type="entry name" value="ZINC FINGER BED DOMAIN-CONTAINING PROTEIN 4"/>
    <property type="match status" value="1"/>
</dbReference>
<dbReference type="SUPFAM" id="SSF53098">
    <property type="entry name" value="Ribonuclease H-like"/>
    <property type="match status" value="1"/>
</dbReference>
<dbReference type="Pfam" id="PF05699">
    <property type="entry name" value="Dimer_Tnp_hAT"/>
    <property type="match status" value="1"/>
</dbReference>
<feature type="domain" description="HAT C-terminal dimerisation" evidence="6">
    <location>
        <begin position="448"/>
        <end position="530"/>
    </location>
</feature>
<evidence type="ECO:0000256" key="1">
    <source>
        <dbReference type="ARBA" id="ARBA00004123"/>
    </source>
</evidence>
<protein>
    <recommendedName>
        <fullName evidence="6">HAT C-terminal dimerisation domain-containing protein</fullName>
    </recommendedName>
</protein>
<evidence type="ECO:0000259" key="6">
    <source>
        <dbReference type="Pfam" id="PF05699"/>
    </source>
</evidence>
<evidence type="ECO:0000313" key="7">
    <source>
        <dbReference type="EMBL" id="KAF6525946.1"/>
    </source>
</evidence>
<evidence type="ECO:0000256" key="4">
    <source>
        <dbReference type="ARBA" id="ARBA00022833"/>
    </source>
</evidence>
<comment type="caution">
    <text evidence="7">The sequence shown here is derived from an EMBL/GenBank/DDBJ whole genome shotgun (WGS) entry which is preliminary data.</text>
</comment>
<dbReference type="GO" id="GO:0008270">
    <property type="term" value="F:zinc ion binding"/>
    <property type="evidence" value="ECO:0007669"/>
    <property type="project" value="UniProtKB-KW"/>
</dbReference>
<keyword evidence="2" id="KW-0479">Metal-binding</keyword>
<proteinExistence type="predicted"/>
<evidence type="ECO:0000256" key="3">
    <source>
        <dbReference type="ARBA" id="ARBA00022771"/>
    </source>
</evidence>
<keyword evidence="4" id="KW-0862">Zinc</keyword>
<name>A0A8H6LPB7_FUSOX</name>
<dbReference type="InterPro" id="IPR012337">
    <property type="entry name" value="RNaseH-like_sf"/>
</dbReference>
<sequence length="563" mass="65893">MATISSYFGAASGRRPDSDRVILAPTYISPRPNDLDGILIEPDEFKLNGKQYVRYVVVAKSQKHTKKRTSVVWQYGEDIQLKQDLTKRFWYCYLCEQQQRQQGLPISGKGNCTALDHLESKHQIDRETGERRHAKRHPSQPSIVDFNNISTLVFKRRFDEFKELLIRWIVYCHIAFFQIENLYFRELLFYIFPGLTTLLPKARLVVRRWIIEAFEARKDSLQRIQLFCDQYEPPQSDRDVLDQRLSPRQWDELGHLHDQLETFYEATVMNEGRQWTLADHFQSLDWLMDEIHLARRKFEQLAEDALRKRGPNRQDKHDEFDDYNWLAAAAEVAWQKCEKYYNKADESPAYYAAISLNPSLKNQWYYQVWNGSDDKRAWIQAVVGAVKELWVDEYKGKFAHGAPVPTHVFKSPEPKEKSFTSVRNHKRLKLRHFDPHSSPELPLTDHYNEFITTDVIGLNDDEEFDPIQYWNERYHSQTDLARMALDVLALPPMSDECERLFSSAKLLLTDHRSRLRMDVIEASECLRAWYGRPEQKAFEDSAIGLMEGEAGSTVGADGPGEGE</sequence>
<dbReference type="GO" id="GO:0046983">
    <property type="term" value="F:protein dimerization activity"/>
    <property type="evidence" value="ECO:0007669"/>
    <property type="project" value="InterPro"/>
</dbReference>
<dbReference type="PANTHER" id="PTHR46481:SF10">
    <property type="entry name" value="ZINC FINGER BED DOMAIN-CONTAINING PROTEIN 39"/>
    <property type="match status" value="1"/>
</dbReference>
<comment type="subcellular location">
    <subcellularLocation>
        <location evidence="1">Nucleus</location>
    </subcellularLocation>
</comment>